<reference evidence="6 7" key="1">
    <citation type="submission" date="2021-03" db="EMBL/GenBank/DDBJ databases">
        <title>Sequencing the genomes of 1000 actinobacteria strains.</title>
        <authorList>
            <person name="Klenk H.-P."/>
        </authorList>
    </citation>
    <scope>NUCLEOTIDE SEQUENCE [LARGE SCALE GENOMIC DNA]</scope>
    <source>
        <strain evidence="6 7">DSM 45516</strain>
    </source>
</reference>
<dbReference type="Gene3D" id="1.10.260.40">
    <property type="entry name" value="lambda repressor-like DNA-binding domains"/>
    <property type="match status" value="1"/>
</dbReference>
<dbReference type="PANTHER" id="PTHR19879:SF9">
    <property type="entry name" value="TRANSCRIPTION INITIATION FACTOR TFIID SUBUNIT 5"/>
    <property type="match status" value="1"/>
</dbReference>
<dbReference type="Pfam" id="PF20703">
    <property type="entry name" value="nSTAND1"/>
    <property type="match status" value="1"/>
</dbReference>
<dbReference type="PROSITE" id="PS50943">
    <property type="entry name" value="HTH_CROC1"/>
    <property type="match status" value="1"/>
</dbReference>
<dbReference type="InterPro" id="IPR019775">
    <property type="entry name" value="WD40_repeat_CS"/>
</dbReference>
<dbReference type="Pfam" id="PF13560">
    <property type="entry name" value="HTH_31"/>
    <property type="match status" value="1"/>
</dbReference>
<proteinExistence type="predicted"/>
<dbReference type="InterPro" id="IPR036322">
    <property type="entry name" value="WD40_repeat_dom_sf"/>
</dbReference>
<feature type="transmembrane region" description="Helical" evidence="4">
    <location>
        <begin position="527"/>
        <end position="549"/>
    </location>
</feature>
<dbReference type="Pfam" id="PF00400">
    <property type="entry name" value="WD40"/>
    <property type="match status" value="5"/>
</dbReference>
<dbReference type="EMBL" id="JAGGMR010000001">
    <property type="protein sequence ID" value="MBP2193092.1"/>
    <property type="molecule type" value="Genomic_DNA"/>
</dbReference>
<dbReference type="SUPFAM" id="SSF52540">
    <property type="entry name" value="P-loop containing nucleoside triphosphate hydrolases"/>
    <property type="match status" value="1"/>
</dbReference>
<evidence type="ECO:0000313" key="7">
    <source>
        <dbReference type="Proteomes" id="UP001519325"/>
    </source>
</evidence>
<organism evidence="6 7">
    <name type="scientific">Nocardia goodfellowii</name>
    <dbReference type="NCBI Taxonomy" id="882446"/>
    <lineage>
        <taxon>Bacteria</taxon>
        <taxon>Bacillati</taxon>
        <taxon>Actinomycetota</taxon>
        <taxon>Actinomycetes</taxon>
        <taxon>Mycobacteriales</taxon>
        <taxon>Nocardiaceae</taxon>
        <taxon>Nocardia</taxon>
    </lineage>
</organism>
<keyword evidence="4" id="KW-1133">Transmembrane helix</keyword>
<dbReference type="InterPro" id="IPR010982">
    <property type="entry name" value="Lambda_DNA-bd_dom_sf"/>
</dbReference>
<keyword evidence="4" id="KW-0812">Transmembrane</keyword>
<evidence type="ECO:0000313" key="6">
    <source>
        <dbReference type="EMBL" id="MBP2193092.1"/>
    </source>
</evidence>
<evidence type="ECO:0000256" key="3">
    <source>
        <dbReference type="PROSITE-ProRule" id="PRU00221"/>
    </source>
</evidence>
<dbReference type="Gene3D" id="2.130.10.10">
    <property type="entry name" value="YVTN repeat-like/Quinoprotein amine dehydrogenase"/>
    <property type="match status" value="4"/>
</dbReference>
<feature type="repeat" description="WD" evidence="3">
    <location>
        <begin position="1175"/>
        <end position="1216"/>
    </location>
</feature>
<dbReference type="InterPro" id="IPR001387">
    <property type="entry name" value="Cro/C1-type_HTH"/>
</dbReference>
<feature type="repeat" description="WD" evidence="3">
    <location>
        <begin position="624"/>
        <end position="655"/>
    </location>
</feature>
<dbReference type="PROSITE" id="PS00678">
    <property type="entry name" value="WD_REPEATS_1"/>
    <property type="match status" value="2"/>
</dbReference>
<dbReference type="InterPro" id="IPR011047">
    <property type="entry name" value="Quinoprotein_ADH-like_sf"/>
</dbReference>
<sequence>MSDRGGVSPAMDPVQIESREQFGAVLTRLRREAGLSIRKVADRAGVPVPTLGGWYAGNAVPAIDAAAYLESVLKVCGATDRFEELWEAANRIRGTARPARPANSPYRSLEPYRAQDACLFFGREDLIEELSTRVGRGLRGEGTRLIGVLGCSGSGKTSLLQAGLLPKLDVPNRYFEPGADPGDRLDMAMASDGTEGPAVLVIDQAEELWTYEDTSGSSEARMVVAGEFVDRLVGLTETGKVVVFAMRADYFARALELPVLRAALTTDAVAVGPMTRQQLEQAIVMPAKGAGVHVEPALLALLLQELAVAGGGAHDPGALPLLSHALHATWIGRTTASERLTVEHYRSAGGIRAAIELTAEKVWSELDSKEAQTACERLFVRAVHRGDTALARITVDPAELDWPDIDRRNTAAVIDRFVAARLLTMTSSGVQITHEALLHTWQRLRSWLAEDAAGHAMHTQLTAHVRNWDRHDPSTLLSAARTEEYQLWAGKPSRGRSLTVLESEYVAASASHHAAVARAELWQLRRLYALSAALFLVAVISIAATVFAVRYSRSEAAQYRISHAHEQASASYVVRSGAPDVGGLLAVQAFRAQPDVQTRSALLETQADRFLGRISVGDFPLYGVASSPDGKLIAASGFDGKVRLWDARTRRELTDWVAAPEGGSAVVFSPDSTKLAHAQGGTLRVWSPVDYSLRGERQGIEGGMSNLAFSPDGRVLAGFAKNAYGTTVLQFLDPATLSPLPTPPGSISGAGSLAFSASTGIFAAAGTGPVQVWPSLDTAPITLSRSWAERGVAALALSRDGRVVAASDNDGWVTLWNLADGGREIATKKFDSAAYGLDFTPDGSVLAIGLDNRSVQLLDTASGQAPFATLIGHSNSIHRIAFTEVGDTLLTASSDGSIGIWDTSDLTLRSVQPISPVSALARGRDSAALTAATRDGSVHQWNPAGGYRRQFDPRWREPAAAAFVRNDRSLVIGGQHGLSVLDTTSSAVTLLSAAAVVGVAVSADTFTLAVAFDDDSIQRWDTRSWNQLAPVPVPEGQVLTGLTFGGNTMLAATAYTDNLLVWDLSATEPQLSMLRTHVTAAAFSPNARFLAYANMTGQIKVYDIQANDRLDRVADYDLTVLHPAAPDRSAVGRRHTTNSLTFSPDGQLLAAASNDGLTRIWAANQRAGFTPHAILQGHNGATSAATFESTSTHLVTAGEDGVLRRWNLDTDMASTQACSAAATSDQSRWLERDTALLDADSC</sequence>
<dbReference type="PANTHER" id="PTHR19879">
    <property type="entry name" value="TRANSCRIPTION INITIATION FACTOR TFIID"/>
    <property type="match status" value="1"/>
</dbReference>
<protein>
    <submittedName>
        <fullName evidence="6">WD40 repeat protein/transcriptional regulator with XRE-family HTH domain</fullName>
    </submittedName>
</protein>
<dbReference type="PROSITE" id="PS50294">
    <property type="entry name" value="WD_REPEATS_REGION"/>
    <property type="match status" value="4"/>
</dbReference>
<feature type="repeat" description="WD" evidence="3">
    <location>
        <begin position="1130"/>
        <end position="1161"/>
    </location>
</feature>
<accession>A0ABS4QN17</accession>
<dbReference type="InterPro" id="IPR027417">
    <property type="entry name" value="P-loop_NTPase"/>
</dbReference>
<keyword evidence="4" id="KW-0472">Membrane</keyword>
<dbReference type="InterPro" id="IPR015943">
    <property type="entry name" value="WD40/YVTN_repeat-like_dom_sf"/>
</dbReference>
<gene>
    <name evidence="6" type="ORF">BJ987_005993</name>
</gene>
<dbReference type="SUPFAM" id="SSF47413">
    <property type="entry name" value="lambda repressor-like DNA-binding domains"/>
    <property type="match status" value="1"/>
</dbReference>
<dbReference type="RefSeq" id="WP_209896384.1">
    <property type="nucleotide sequence ID" value="NZ_JAGGMR010000001.1"/>
</dbReference>
<keyword evidence="7" id="KW-1185">Reference proteome</keyword>
<name>A0ABS4QN17_9NOCA</name>
<dbReference type="PROSITE" id="PS50082">
    <property type="entry name" value="WD_REPEATS_2"/>
    <property type="match status" value="4"/>
</dbReference>
<dbReference type="SUPFAM" id="SSF50978">
    <property type="entry name" value="WD40 repeat-like"/>
    <property type="match status" value="1"/>
</dbReference>
<evidence type="ECO:0000256" key="1">
    <source>
        <dbReference type="ARBA" id="ARBA00022574"/>
    </source>
</evidence>
<dbReference type="CDD" id="cd00093">
    <property type="entry name" value="HTH_XRE"/>
    <property type="match status" value="1"/>
</dbReference>
<evidence type="ECO:0000256" key="2">
    <source>
        <dbReference type="ARBA" id="ARBA00022737"/>
    </source>
</evidence>
<dbReference type="SMART" id="SM00320">
    <property type="entry name" value="WD40"/>
    <property type="match status" value="12"/>
</dbReference>
<keyword evidence="2" id="KW-0677">Repeat</keyword>
<dbReference type="InterPro" id="IPR049052">
    <property type="entry name" value="nSTAND1"/>
</dbReference>
<feature type="repeat" description="WD" evidence="3">
    <location>
        <begin position="870"/>
        <end position="911"/>
    </location>
</feature>
<dbReference type="SUPFAM" id="SSF50998">
    <property type="entry name" value="Quinoprotein alcohol dehydrogenase-like"/>
    <property type="match status" value="1"/>
</dbReference>
<evidence type="ECO:0000259" key="5">
    <source>
        <dbReference type="PROSITE" id="PS50943"/>
    </source>
</evidence>
<keyword evidence="1 3" id="KW-0853">WD repeat</keyword>
<dbReference type="Proteomes" id="UP001519325">
    <property type="component" value="Unassembled WGS sequence"/>
</dbReference>
<feature type="domain" description="HTH cro/C1-type" evidence="5">
    <location>
        <begin position="26"/>
        <end position="82"/>
    </location>
</feature>
<dbReference type="InterPro" id="IPR001680">
    <property type="entry name" value="WD40_rpt"/>
</dbReference>
<comment type="caution">
    <text evidence="6">The sequence shown here is derived from an EMBL/GenBank/DDBJ whole genome shotgun (WGS) entry which is preliminary data.</text>
</comment>
<evidence type="ECO:0000256" key="4">
    <source>
        <dbReference type="SAM" id="Phobius"/>
    </source>
</evidence>